<dbReference type="Gene3D" id="3.40.50.620">
    <property type="entry name" value="HUPs"/>
    <property type="match status" value="1"/>
</dbReference>
<sequence length="166" mass="17026">MSVPATRPALVVGVDVSEAAAAALRRAAAQAPALGAEVVAVHAWERSGPRIAPYAPRSARPTPDEERIAAARLLAETVRRVLGPRAGGVRAELVEGPAARVLLHRARGAVLLVLGHSAHHQDGPAAGPVGRECLRRATVPVVAVPAPAVRDAGLAVVRPLRRAGIG</sequence>
<name>A0ABV5ELX0_9ACTN</name>
<accession>A0ABV5ELX0</accession>
<dbReference type="RefSeq" id="WP_376736094.1">
    <property type="nucleotide sequence ID" value="NZ_JAYMRP010000049.1"/>
</dbReference>
<evidence type="ECO:0000313" key="3">
    <source>
        <dbReference type="Proteomes" id="UP001585080"/>
    </source>
</evidence>
<dbReference type="EMBL" id="JAYMRP010000049">
    <property type="protein sequence ID" value="MFB8777648.1"/>
    <property type="molecule type" value="Genomic_DNA"/>
</dbReference>
<keyword evidence="3" id="KW-1185">Reference proteome</keyword>
<gene>
    <name evidence="2" type="ORF">VSS16_33880</name>
</gene>
<dbReference type="Pfam" id="PF00582">
    <property type="entry name" value="Usp"/>
    <property type="match status" value="1"/>
</dbReference>
<dbReference type="Proteomes" id="UP001585080">
    <property type="component" value="Unassembled WGS sequence"/>
</dbReference>
<proteinExistence type="predicted"/>
<evidence type="ECO:0000259" key="1">
    <source>
        <dbReference type="Pfam" id="PF00582"/>
    </source>
</evidence>
<dbReference type="InterPro" id="IPR014729">
    <property type="entry name" value="Rossmann-like_a/b/a_fold"/>
</dbReference>
<organism evidence="2 3">
    <name type="scientific">Streptomyces broussonetiae</name>
    <dbReference type="NCBI Taxonomy" id="2686304"/>
    <lineage>
        <taxon>Bacteria</taxon>
        <taxon>Bacillati</taxon>
        <taxon>Actinomycetota</taxon>
        <taxon>Actinomycetes</taxon>
        <taxon>Kitasatosporales</taxon>
        <taxon>Streptomycetaceae</taxon>
        <taxon>Streptomyces</taxon>
    </lineage>
</organism>
<evidence type="ECO:0000313" key="2">
    <source>
        <dbReference type="EMBL" id="MFB8777648.1"/>
    </source>
</evidence>
<comment type="caution">
    <text evidence="2">The sequence shown here is derived from an EMBL/GenBank/DDBJ whole genome shotgun (WGS) entry which is preliminary data.</text>
</comment>
<protein>
    <submittedName>
        <fullName evidence="2">Universal stress protein</fullName>
    </submittedName>
</protein>
<dbReference type="SUPFAM" id="SSF52402">
    <property type="entry name" value="Adenine nucleotide alpha hydrolases-like"/>
    <property type="match status" value="1"/>
</dbReference>
<feature type="domain" description="UspA" evidence="1">
    <location>
        <begin position="10"/>
        <end position="145"/>
    </location>
</feature>
<reference evidence="2 3" key="1">
    <citation type="submission" date="2024-01" db="EMBL/GenBank/DDBJ databases">
        <title>Genome mining of biosynthetic gene clusters to explore secondary metabolites of Streptomyces sp.</title>
        <authorList>
            <person name="Baig A."/>
            <person name="Ajitkumar Shintre N."/>
            <person name="Kumar H."/>
            <person name="Anbarasu A."/>
            <person name="Ramaiah S."/>
        </authorList>
    </citation>
    <scope>NUCLEOTIDE SEQUENCE [LARGE SCALE GENOMIC DNA]</scope>
    <source>
        <strain evidence="2 3">A57</strain>
    </source>
</reference>
<dbReference type="InterPro" id="IPR006016">
    <property type="entry name" value="UspA"/>
</dbReference>